<gene>
    <name evidence="2" type="ORF">FK529_03920</name>
</gene>
<proteinExistence type="predicted"/>
<evidence type="ECO:0000256" key="1">
    <source>
        <dbReference type="SAM" id="MobiDB-lite"/>
    </source>
</evidence>
<feature type="compositionally biased region" description="Basic and acidic residues" evidence="1">
    <location>
        <begin position="170"/>
        <end position="191"/>
    </location>
</feature>
<dbReference type="Proteomes" id="UP000317291">
    <property type="component" value="Unassembled WGS sequence"/>
</dbReference>
<dbReference type="OrthoDB" id="3252692at2"/>
<evidence type="ECO:0000313" key="3">
    <source>
        <dbReference type="Proteomes" id="UP000317291"/>
    </source>
</evidence>
<reference evidence="2 3" key="1">
    <citation type="submission" date="2019-06" db="EMBL/GenBank/DDBJ databases">
        <title>Tsukamurella conjunctivitidis sp. nov., Tsukamurella assacharolytica sp. nov. and Tsukamurella sputae sp. nov. isolated from patients with conjunctivitis, bacteraemia (lymphoma) and respiratory infection (sputum) in Hong Kong.</title>
        <authorList>
            <person name="Teng J.L.L."/>
            <person name="Lee H.H."/>
            <person name="Fong J.Y.H."/>
            <person name="Fok K.M.N."/>
            <person name="Lau S.K.P."/>
            <person name="Woo P.C.Y."/>
        </authorList>
    </citation>
    <scope>NUCLEOTIDE SEQUENCE [LARGE SCALE GENOMIC DNA]</scope>
    <source>
        <strain evidence="2 3">HKU71</strain>
    </source>
</reference>
<evidence type="ECO:0000313" key="2">
    <source>
        <dbReference type="EMBL" id="TWS20501.1"/>
    </source>
</evidence>
<dbReference type="EMBL" id="VIGW01000002">
    <property type="protein sequence ID" value="TWS20501.1"/>
    <property type="molecule type" value="Genomic_DNA"/>
</dbReference>
<sequence>MGSKNIILISWPESGPAYEAFSKFKDLDSGSITIDGSAVVERQDDGQLKVTDGQDNVIGLGTLGGAGLGTLIGILGGPLGVLLGLAGGSLVGAGFDVARGGDSDDVISHLSSALPAGTTAIIAEVEESDQSALDDFALRSGGALIRRDEDEVLGEISAAEDAADAAADAARQKAHEAKKEERKEKRDERVAKLKAKLKG</sequence>
<accession>A0A5C5REI5</accession>
<feature type="region of interest" description="Disordered" evidence="1">
    <location>
        <begin position="164"/>
        <end position="199"/>
    </location>
</feature>
<name>A0A5C5REI5_9ACTN</name>
<dbReference type="AlphaFoldDB" id="A0A5C5REI5"/>
<keyword evidence="3" id="KW-1185">Reference proteome</keyword>
<protein>
    <submittedName>
        <fullName evidence="2">DUF1269 domain-containing protein</fullName>
    </submittedName>
</protein>
<dbReference type="RefSeq" id="WP_146559722.1">
    <property type="nucleotide sequence ID" value="NZ_VIGW01000002.1"/>
</dbReference>
<organism evidence="2 3">
    <name type="scientific">Tsukamurella asaccharolytica</name>
    <dbReference type="NCBI Taxonomy" id="2592067"/>
    <lineage>
        <taxon>Bacteria</taxon>
        <taxon>Bacillati</taxon>
        <taxon>Actinomycetota</taxon>
        <taxon>Actinomycetes</taxon>
        <taxon>Mycobacteriales</taxon>
        <taxon>Tsukamurellaceae</taxon>
        <taxon>Tsukamurella</taxon>
    </lineage>
</organism>
<comment type="caution">
    <text evidence="2">The sequence shown here is derived from an EMBL/GenBank/DDBJ whole genome shotgun (WGS) entry which is preliminary data.</text>
</comment>